<dbReference type="AlphaFoldDB" id="A0A139IF87"/>
<keyword evidence="2" id="KW-1185">Reference proteome</keyword>
<evidence type="ECO:0000313" key="2">
    <source>
        <dbReference type="Proteomes" id="UP000073492"/>
    </source>
</evidence>
<dbReference type="EMBL" id="LFZO01000124">
    <property type="protein sequence ID" value="KXT13232.1"/>
    <property type="molecule type" value="Genomic_DNA"/>
</dbReference>
<reference evidence="1 2" key="1">
    <citation type="submission" date="2015-07" db="EMBL/GenBank/DDBJ databases">
        <title>Comparative genomics of the Sigatoka disease complex on banana suggests a link between parallel evolutionary changes in Pseudocercospora fijiensis and Pseudocercospora eumusae and increased virulence on the banana host.</title>
        <authorList>
            <person name="Chang T.-C."/>
            <person name="Salvucci A."/>
            <person name="Crous P.W."/>
            <person name="Stergiopoulos I."/>
        </authorList>
    </citation>
    <scope>NUCLEOTIDE SEQUENCE [LARGE SCALE GENOMIC DNA]</scope>
    <source>
        <strain evidence="1 2">CBS 116634</strain>
    </source>
</reference>
<proteinExistence type="predicted"/>
<comment type="caution">
    <text evidence="1">The sequence shown here is derived from an EMBL/GenBank/DDBJ whole genome shotgun (WGS) entry which is preliminary data.</text>
</comment>
<protein>
    <submittedName>
        <fullName evidence="1">Uncharacterized protein</fullName>
    </submittedName>
</protein>
<evidence type="ECO:0000313" key="1">
    <source>
        <dbReference type="EMBL" id="KXT13232.1"/>
    </source>
</evidence>
<gene>
    <name evidence="1" type="ORF">AC579_1728</name>
</gene>
<accession>A0A139IF87</accession>
<dbReference type="Proteomes" id="UP000073492">
    <property type="component" value="Unassembled WGS sequence"/>
</dbReference>
<sequence>MNSLRNTVELSGNDVEIGARKQGEQTGDGHAFDAIKPPTPFTLSSQPFNSAILPKNSGIGNTFGCGELSPL</sequence>
<organism evidence="1 2">
    <name type="scientific">Pseudocercospora musae</name>
    <dbReference type="NCBI Taxonomy" id="113226"/>
    <lineage>
        <taxon>Eukaryota</taxon>
        <taxon>Fungi</taxon>
        <taxon>Dikarya</taxon>
        <taxon>Ascomycota</taxon>
        <taxon>Pezizomycotina</taxon>
        <taxon>Dothideomycetes</taxon>
        <taxon>Dothideomycetidae</taxon>
        <taxon>Mycosphaerellales</taxon>
        <taxon>Mycosphaerellaceae</taxon>
        <taxon>Pseudocercospora</taxon>
    </lineage>
</organism>
<name>A0A139IF87_9PEZI</name>
<dbReference type="OrthoDB" id="1654884at2759"/>